<feature type="domain" description="Major facilitator superfamily (MFS) profile" evidence="9">
    <location>
        <begin position="1"/>
        <end position="95"/>
    </location>
</feature>
<reference evidence="10 11" key="1">
    <citation type="submission" date="2018-12" db="EMBL/GenBank/DDBJ databases">
        <authorList>
            <consortium name="Pathogen Informatics"/>
        </authorList>
    </citation>
    <scope>NUCLEOTIDE SEQUENCE [LARGE SCALE GENOMIC DNA]</scope>
    <source>
        <strain evidence="10 11">NCTC7102</strain>
    </source>
</reference>
<dbReference type="AlphaFoldDB" id="A0A447JR97"/>
<dbReference type="Proteomes" id="UP000281393">
    <property type="component" value="Chromosome"/>
</dbReference>
<evidence type="ECO:0000256" key="6">
    <source>
        <dbReference type="ARBA" id="ARBA00022989"/>
    </source>
</evidence>
<accession>A0A447JR97</accession>
<evidence type="ECO:0000256" key="2">
    <source>
        <dbReference type="ARBA" id="ARBA00022448"/>
    </source>
</evidence>
<proteinExistence type="predicted"/>
<feature type="transmembrane region" description="Helical" evidence="8">
    <location>
        <begin position="74"/>
        <end position="93"/>
    </location>
</feature>
<sequence length="95" mass="9793">MLFAGKIADQSGRKPVAIVGAIVFMMASLLCSRASEGSLFLSGRFLQGIGAGGCYVVAFAILRDTLDEHRRAKVLSLLNGITCIVPVLAPGGGGI</sequence>
<dbReference type="GO" id="GO:0005886">
    <property type="term" value="C:plasma membrane"/>
    <property type="evidence" value="ECO:0007669"/>
    <property type="project" value="UniProtKB-SubCell"/>
</dbReference>
<dbReference type="SUPFAM" id="SSF103473">
    <property type="entry name" value="MFS general substrate transporter"/>
    <property type="match status" value="1"/>
</dbReference>
<feature type="transmembrane region" description="Helical" evidence="8">
    <location>
        <begin position="41"/>
        <end position="62"/>
    </location>
</feature>
<keyword evidence="7 8" id="KW-0472">Membrane</keyword>
<dbReference type="PANTHER" id="PTHR23501:SF191">
    <property type="entry name" value="VACUOLAR BASIC AMINO ACID TRANSPORTER 4"/>
    <property type="match status" value="1"/>
</dbReference>
<dbReference type="InterPro" id="IPR020846">
    <property type="entry name" value="MFS_dom"/>
</dbReference>
<name>A0A447JR97_SALET</name>
<dbReference type="InterPro" id="IPR011701">
    <property type="entry name" value="MFS"/>
</dbReference>
<feature type="transmembrane region" description="Helical" evidence="8">
    <location>
        <begin position="16"/>
        <end position="35"/>
    </location>
</feature>
<keyword evidence="5 8" id="KW-0812">Transmembrane</keyword>
<keyword evidence="3" id="KW-1003">Cell membrane</keyword>
<evidence type="ECO:0000313" key="10">
    <source>
        <dbReference type="EMBL" id="VDY46992.1"/>
    </source>
</evidence>
<comment type="subcellular location">
    <subcellularLocation>
        <location evidence="1">Cell inner membrane</location>
        <topology evidence="1">Multi-pass membrane protein</topology>
    </subcellularLocation>
</comment>
<dbReference type="Gene3D" id="1.20.1720.10">
    <property type="entry name" value="Multidrug resistance protein D"/>
    <property type="match status" value="1"/>
</dbReference>
<dbReference type="PANTHER" id="PTHR23501">
    <property type="entry name" value="MAJOR FACILITATOR SUPERFAMILY"/>
    <property type="match status" value="1"/>
</dbReference>
<evidence type="ECO:0000256" key="7">
    <source>
        <dbReference type="ARBA" id="ARBA00023136"/>
    </source>
</evidence>
<dbReference type="EMBL" id="LR133909">
    <property type="protein sequence ID" value="VDY46992.1"/>
    <property type="molecule type" value="Genomic_DNA"/>
</dbReference>
<dbReference type="GO" id="GO:0022857">
    <property type="term" value="F:transmembrane transporter activity"/>
    <property type="evidence" value="ECO:0007669"/>
    <property type="project" value="InterPro"/>
</dbReference>
<evidence type="ECO:0000256" key="8">
    <source>
        <dbReference type="SAM" id="Phobius"/>
    </source>
</evidence>
<dbReference type="InterPro" id="IPR036259">
    <property type="entry name" value="MFS_trans_sf"/>
</dbReference>
<keyword evidence="4" id="KW-0997">Cell inner membrane</keyword>
<dbReference type="Pfam" id="PF07690">
    <property type="entry name" value="MFS_1"/>
    <property type="match status" value="1"/>
</dbReference>
<evidence type="ECO:0000256" key="5">
    <source>
        <dbReference type="ARBA" id="ARBA00022692"/>
    </source>
</evidence>
<evidence type="ECO:0000256" key="1">
    <source>
        <dbReference type="ARBA" id="ARBA00004429"/>
    </source>
</evidence>
<evidence type="ECO:0000313" key="11">
    <source>
        <dbReference type="Proteomes" id="UP000281393"/>
    </source>
</evidence>
<keyword evidence="2" id="KW-0813">Transport</keyword>
<gene>
    <name evidence="10" type="primary">yidY_3</name>
    <name evidence="10" type="ORF">NCTC7102_06103</name>
</gene>
<evidence type="ECO:0000256" key="4">
    <source>
        <dbReference type="ARBA" id="ARBA00022519"/>
    </source>
</evidence>
<dbReference type="PROSITE" id="PS50850">
    <property type="entry name" value="MFS"/>
    <property type="match status" value="1"/>
</dbReference>
<evidence type="ECO:0000259" key="9">
    <source>
        <dbReference type="PROSITE" id="PS50850"/>
    </source>
</evidence>
<keyword evidence="6 8" id="KW-1133">Transmembrane helix</keyword>
<protein>
    <submittedName>
        <fullName evidence="10">Multidrug efflux system protein MdtL</fullName>
    </submittedName>
</protein>
<organism evidence="10 11">
    <name type="scientific">Salmonella enterica subsp. enterica serovar Daytona</name>
    <dbReference type="NCBI Taxonomy" id="1962639"/>
    <lineage>
        <taxon>Bacteria</taxon>
        <taxon>Pseudomonadati</taxon>
        <taxon>Pseudomonadota</taxon>
        <taxon>Gammaproteobacteria</taxon>
        <taxon>Enterobacterales</taxon>
        <taxon>Enterobacteriaceae</taxon>
        <taxon>Salmonella</taxon>
    </lineage>
</organism>
<evidence type="ECO:0000256" key="3">
    <source>
        <dbReference type="ARBA" id="ARBA00022475"/>
    </source>
</evidence>